<organism evidence="1 2">
    <name type="scientific">Kroppenstedtia guangzhouensis</name>
    <dbReference type="NCBI Taxonomy" id="1274356"/>
    <lineage>
        <taxon>Bacteria</taxon>
        <taxon>Bacillati</taxon>
        <taxon>Bacillota</taxon>
        <taxon>Bacilli</taxon>
        <taxon>Bacillales</taxon>
        <taxon>Thermoactinomycetaceae</taxon>
        <taxon>Kroppenstedtia</taxon>
    </lineage>
</organism>
<gene>
    <name evidence="1" type="ORF">GCM10007416_32520</name>
</gene>
<dbReference type="EMBL" id="BMEX01000022">
    <property type="protein sequence ID" value="GGA56823.1"/>
    <property type="molecule type" value="Genomic_DNA"/>
</dbReference>
<name>A0ABQ1H2R1_9BACL</name>
<proteinExistence type="predicted"/>
<evidence type="ECO:0008006" key="3">
    <source>
        <dbReference type="Google" id="ProtNLM"/>
    </source>
</evidence>
<evidence type="ECO:0000313" key="1">
    <source>
        <dbReference type="EMBL" id="GGA56823.1"/>
    </source>
</evidence>
<reference evidence="2" key="1">
    <citation type="journal article" date="2019" name="Int. J. Syst. Evol. Microbiol.">
        <title>The Global Catalogue of Microorganisms (GCM) 10K type strain sequencing project: providing services to taxonomists for standard genome sequencing and annotation.</title>
        <authorList>
            <consortium name="The Broad Institute Genomics Platform"/>
            <consortium name="The Broad Institute Genome Sequencing Center for Infectious Disease"/>
            <person name="Wu L."/>
            <person name="Ma J."/>
        </authorList>
    </citation>
    <scope>NUCLEOTIDE SEQUENCE [LARGE SCALE GENOMIC DNA]</scope>
    <source>
        <strain evidence="2">CGMCC 1.12404</strain>
    </source>
</reference>
<keyword evidence="2" id="KW-1185">Reference proteome</keyword>
<evidence type="ECO:0000313" key="2">
    <source>
        <dbReference type="Proteomes" id="UP000617979"/>
    </source>
</evidence>
<protein>
    <recommendedName>
        <fullName evidence="3">Transposase, Mutator family</fullName>
    </recommendedName>
</protein>
<dbReference type="Proteomes" id="UP000617979">
    <property type="component" value="Unassembled WGS sequence"/>
</dbReference>
<sequence>MKSLHEREGKFQNDTIQLSLTQIMESAKEGLLALAVQTGLQVFQAMMQEEVTQLAGPKGKHNPNRKAVLARGGTRVCCFRRTKSSGGKAPGSFCGGRGTSLGSVFKILLC</sequence>
<accession>A0ABQ1H2R1</accession>
<comment type="caution">
    <text evidence="1">The sequence shown here is derived from an EMBL/GenBank/DDBJ whole genome shotgun (WGS) entry which is preliminary data.</text>
</comment>